<protein>
    <submittedName>
        <fullName evidence="2">Uncharacterized protein</fullName>
    </submittedName>
</protein>
<dbReference type="EMBL" id="CAJNOH010000043">
    <property type="protein sequence ID" value="CAF0801980.1"/>
    <property type="molecule type" value="Genomic_DNA"/>
</dbReference>
<keyword evidence="1" id="KW-0472">Membrane</keyword>
<evidence type="ECO:0000313" key="3">
    <source>
        <dbReference type="EMBL" id="CAF0801980.1"/>
    </source>
</evidence>
<reference evidence="2" key="1">
    <citation type="submission" date="2021-02" db="EMBL/GenBank/DDBJ databases">
        <authorList>
            <person name="Nowell W R."/>
        </authorList>
    </citation>
    <scope>NUCLEOTIDE SEQUENCE</scope>
</reference>
<keyword evidence="1" id="KW-0812">Transmembrane</keyword>
<dbReference type="AlphaFoldDB" id="A0A813PBP6"/>
<feature type="transmembrane region" description="Helical" evidence="1">
    <location>
        <begin position="37"/>
        <end position="55"/>
    </location>
</feature>
<feature type="transmembrane region" description="Helical" evidence="1">
    <location>
        <begin position="62"/>
        <end position="82"/>
    </location>
</feature>
<name>A0A813PBP6_9BILA</name>
<dbReference type="EMBL" id="CAJNOL010000019">
    <property type="protein sequence ID" value="CAF0751860.1"/>
    <property type="molecule type" value="Genomic_DNA"/>
</dbReference>
<proteinExistence type="predicted"/>
<feature type="transmembrane region" description="Helical" evidence="1">
    <location>
        <begin position="109"/>
        <end position="132"/>
    </location>
</feature>
<comment type="caution">
    <text evidence="2">The sequence shown here is derived from an EMBL/GenBank/DDBJ whole genome shotgun (WGS) entry which is preliminary data.</text>
</comment>
<accession>A0A813PBP6</accession>
<keyword evidence="1" id="KW-1133">Transmembrane helix</keyword>
<sequence>MFSGILLFLSGCIIAGLFTSSGLFKNYKAGVGGHVEAQLNGMFLLLIGVSWDHLYLNDRCKLIIYVCLQLTGWIHPMTYYWVAYTGRHYHILRQATIDAKTLPSNLEEFLFNFVLIGIVSGSMMVALILLLWGLRFGNSKRENELEVKNQ</sequence>
<keyword evidence="4" id="KW-1185">Reference proteome</keyword>
<dbReference type="Proteomes" id="UP000663870">
    <property type="component" value="Unassembled WGS sequence"/>
</dbReference>
<organism evidence="2 4">
    <name type="scientific">Rotaria sordida</name>
    <dbReference type="NCBI Taxonomy" id="392033"/>
    <lineage>
        <taxon>Eukaryota</taxon>
        <taxon>Metazoa</taxon>
        <taxon>Spiralia</taxon>
        <taxon>Gnathifera</taxon>
        <taxon>Rotifera</taxon>
        <taxon>Eurotatoria</taxon>
        <taxon>Bdelloidea</taxon>
        <taxon>Philodinida</taxon>
        <taxon>Philodinidae</taxon>
        <taxon>Rotaria</taxon>
    </lineage>
</organism>
<evidence type="ECO:0000313" key="4">
    <source>
        <dbReference type="Proteomes" id="UP000663870"/>
    </source>
</evidence>
<evidence type="ECO:0000256" key="1">
    <source>
        <dbReference type="SAM" id="Phobius"/>
    </source>
</evidence>
<evidence type="ECO:0000313" key="2">
    <source>
        <dbReference type="EMBL" id="CAF0751860.1"/>
    </source>
</evidence>
<dbReference type="Proteomes" id="UP000663854">
    <property type="component" value="Unassembled WGS sequence"/>
</dbReference>
<gene>
    <name evidence="2" type="ORF">JXQ802_LOCUS1725</name>
    <name evidence="3" type="ORF">PYM288_LOCUS4656</name>
</gene>